<reference evidence="1 2" key="1">
    <citation type="submission" date="2023-09" db="EMBL/GenBank/DDBJ databases">
        <title>Complete Genome and Methylome dissection of Bacillus brevis NEB573 original source of BbsI restriction endonuclease.</title>
        <authorList>
            <person name="Fomenkov A."/>
            <person name="Roberts R.D."/>
        </authorList>
    </citation>
    <scope>NUCLEOTIDE SEQUENCE [LARGE SCALE GENOMIC DNA]</scope>
    <source>
        <strain evidence="1 2">NEB573</strain>
    </source>
</reference>
<dbReference type="InterPro" id="IPR011330">
    <property type="entry name" value="Glyco_hydro/deAcase_b/a-brl"/>
</dbReference>
<dbReference type="SUPFAM" id="SSF88713">
    <property type="entry name" value="Glycoside hydrolase/deacetylase"/>
    <property type="match status" value="1"/>
</dbReference>
<dbReference type="InterPro" id="IPR018695">
    <property type="entry name" value="DUF2194"/>
</dbReference>
<dbReference type="Proteomes" id="UP001256827">
    <property type="component" value="Chromosome"/>
</dbReference>
<dbReference type="RefSeq" id="WP_310765620.1">
    <property type="nucleotide sequence ID" value="NZ_CP134050.1"/>
</dbReference>
<dbReference type="Pfam" id="PF09960">
    <property type="entry name" value="DUF2194"/>
    <property type="match status" value="2"/>
</dbReference>
<gene>
    <name evidence="1" type="ORF">RGB73_24975</name>
</gene>
<dbReference type="EMBL" id="CP134050">
    <property type="protein sequence ID" value="WNC13902.1"/>
    <property type="molecule type" value="Genomic_DNA"/>
</dbReference>
<keyword evidence="2" id="KW-1185">Reference proteome</keyword>
<dbReference type="CDD" id="cd10924">
    <property type="entry name" value="CE4_COG4878"/>
    <property type="match status" value="1"/>
</dbReference>
<name>A0ABY9T4M1_BREBE</name>
<protein>
    <submittedName>
        <fullName evidence="1">DUF2194 domain-containing protein</fullName>
    </submittedName>
</protein>
<evidence type="ECO:0000313" key="2">
    <source>
        <dbReference type="Proteomes" id="UP001256827"/>
    </source>
</evidence>
<proteinExistence type="predicted"/>
<dbReference type="Gene3D" id="3.20.20.370">
    <property type="entry name" value="Glycoside hydrolase/deacetylase"/>
    <property type="match status" value="1"/>
</dbReference>
<organism evidence="1 2">
    <name type="scientific">Brevibacillus brevis</name>
    <name type="common">Bacillus brevis</name>
    <dbReference type="NCBI Taxonomy" id="1393"/>
    <lineage>
        <taxon>Bacteria</taxon>
        <taxon>Bacillati</taxon>
        <taxon>Bacillota</taxon>
        <taxon>Bacilli</taxon>
        <taxon>Bacillales</taxon>
        <taxon>Paenibacillaceae</taxon>
        <taxon>Brevibacillus</taxon>
    </lineage>
</organism>
<sequence length="613" mass="69877">MKESKSLKRIGAFLLFVCLLTALLQVSRSELVFRWDKSAQSFHKPSELPATNALSPEEKEKIRPERLVIVFDPHNPFSAKIKQNAEQVLKGMKKSYESIEIGKAVPWAEKPDAVIVALPDLSLLGGIEPLERYVAEGGNVFLSAVSDTNDSFYNLYRKLGILEIGNYVDTHGITFETNVLPGYANVSFKDDSLQNTVMHVKLDDRALIQATAGNGIPLMWKTPYEKGAFLVFNGTMLQEKASRGLLAGGIAVLLPDFMYPVMNAKVMYLDDFPAPIRKGTNPAIFRDYQLDVPQFIKRVWWPDMIRLARNYDLKYTGALIATYNNRVTAPFDWKREAEPEDLLIFGRELLKNGGEIAVHGYNHQSLTIDKRVSHMFGYKSWTGTGDMVQSLEAVKQYVHTVFPNYPLRTYVPPSNALGEDGRQVLRQVLPDLQNVSSLYGEDGRGLSYVQEYELAQDGIVELPRVTYGYRIGEYEKWMMANAVTSSGIFSHFIHPDDVLDHNRSQDASWKELYKDFEDYLKLVKERHSWLRSMTASEASAEAEKILISEPVIEHREEALKGYVNRFTGDLYFMLRTDKRIARTENCDVRKIDDGVYLVRAEKETFTIEWTEKK</sequence>
<accession>A0ABY9T4M1</accession>
<evidence type="ECO:0000313" key="1">
    <source>
        <dbReference type="EMBL" id="WNC13902.1"/>
    </source>
</evidence>